<accession>A0ABT8FJ79</accession>
<comment type="caution">
    <text evidence="1">The sequence shown here is derived from an EMBL/GenBank/DDBJ whole genome shotgun (WGS) entry which is preliminary data.</text>
</comment>
<keyword evidence="2" id="KW-1185">Reference proteome</keyword>
<name>A0ABT8FJ79_9ACTN</name>
<reference evidence="1" key="1">
    <citation type="submission" date="2023-06" db="EMBL/GenBank/DDBJ databases">
        <title>Draft genome sequence of Nocardioides sp. SOB77.</title>
        <authorList>
            <person name="Zhang G."/>
        </authorList>
    </citation>
    <scope>NUCLEOTIDE SEQUENCE</scope>
    <source>
        <strain evidence="1">SOB77</strain>
    </source>
</reference>
<gene>
    <name evidence="1" type="ORF">QWY28_16235</name>
</gene>
<dbReference type="RefSeq" id="WP_300953605.1">
    <property type="nucleotide sequence ID" value="NZ_JAUHJQ010000007.1"/>
</dbReference>
<dbReference type="Proteomes" id="UP001168620">
    <property type="component" value="Unassembled WGS sequence"/>
</dbReference>
<proteinExistence type="predicted"/>
<evidence type="ECO:0000313" key="1">
    <source>
        <dbReference type="EMBL" id="MDN4174510.1"/>
    </source>
</evidence>
<evidence type="ECO:0008006" key="3">
    <source>
        <dbReference type="Google" id="ProtNLM"/>
    </source>
</evidence>
<organism evidence="1 2">
    <name type="scientific">Nocardioides oceani</name>
    <dbReference type="NCBI Taxonomy" id="3058369"/>
    <lineage>
        <taxon>Bacteria</taxon>
        <taxon>Bacillati</taxon>
        <taxon>Actinomycetota</taxon>
        <taxon>Actinomycetes</taxon>
        <taxon>Propionibacteriales</taxon>
        <taxon>Nocardioidaceae</taxon>
        <taxon>Nocardioides</taxon>
    </lineage>
</organism>
<evidence type="ECO:0000313" key="2">
    <source>
        <dbReference type="Proteomes" id="UP001168620"/>
    </source>
</evidence>
<sequence length="92" mass="9183">MIALGPGVRDIVYGEDGTAVVMVEQEVFAISPLAAEILATVSKASELDLDALVEAAEAAFGPPPPGQDAGAAVAACVDELIRPGVLAHVSSA</sequence>
<dbReference type="EMBL" id="JAUHJQ010000007">
    <property type="protein sequence ID" value="MDN4174510.1"/>
    <property type="molecule type" value="Genomic_DNA"/>
</dbReference>
<protein>
    <recommendedName>
        <fullName evidence="3">PqqD family protein</fullName>
    </recommendedName>
</protein>